<keyword evidence="2 7" id="KW-0813">Transport</keyword>
<feature type="transmembrane region" description="Helical" evidence="7">
    <location>
        <begin position="174"/>
        <end position="198"/>
    </location>
</feature>
<dbReference type="Gene3D" id="1.10.3720.10">
    <property type="entry name" value="MetI-like"/>
    <property type="match status" value="1"/>
</dbReference>
<comment type="similarity">
    <text evidence="7">Belongs to the binding-protein-dependent transport system permease family.</text>
</comment>
<reference evidence="9 10" key="1">
    <citation type="submission" date="2018-03" db="EMBL/GenBank/DDBJ databases">
        <title>Genomic Encyclopedia of Archaeal and Bacterial Type Strains, Phase II (KMG-II): from individual species to whole genera.</title>
        <authorList>
            <person name="Goeker M."/>
        </authorList>
    </citation>
    <scope>NUCLEOTIDE SEQUENCE [LARGE SCALE GENOMIC DNA]</scope>
    <source>
        <strain evidence="9 10">DSM 19711</strain>
    </source>
</reference>
<sequence>MRRTGLRAALVNPAVGGSVGILGLLVIWTVCATLLPSSVILPTPWASVADIRDSATRYYLPNLAVTLHRAGWGYLWGNLAGLAAATLVLLVPKLEEIVTQLGVISQCLPITAVGPIVVLMFGGGTTSIFLSALLVFFTTMVGAILGLRSTGATVLDVVDAYGGNRFTRIRKVQLIGAVPAVFTALKIAVPGAILGAVVGEYLGGIDSGVGVALAAAQREQSGDRVWALSIVAGLVSLLGYGLVGLVGRWATPWSRPSRRNA</sequence>
<comment type="caution">
    <text evidence="9">The sequence shown here is derived from an EMBL/GenBank/DDBJ whole genome shotgun (WGS) entry which is preliminary data.</text>
</comment>
<evidence type="ECO:0000256" key="7">
    <source>
        <dbReference type="RuleBase" id="RU363032"/>
    </source>
</evidence>
<keyword evidence="10" id="KW-1185">Reference proteome</keyword>
<evidence type="ECO:0000256" key="4">
    <source>
        <dbReference type="ARBA" id="ARBA00022692"/>
    </source>
</evidence>
<evidence type="ECO:0000256" key="3">
    <source>
        <dbReference type="ARBA" id="ARBA00022475"/>
    </source>
</evidence>
<dbReference type="GO" id="GO:0005886">
    <property type="term" value="C:plasma membrane"/>
    <property type="evidence" value="ECO:0007669"/>
    <property type="project" value="UniProtKB-SubCell"/>
</dbReference>
<feature type="domain" description="ABC transmembrane type-1" evidence="8">
    <location>
        <begin position="63"/>
        <end position="247"/>
    </location>
</feature>
<dbReference type="PROSITE" id="PS50928">
    <property type="entry name" value="ABC_TM1"/>
    <property type="match status" value="1"/>
</dbReference>
<accession>A0A2T0R7T3</accession>
<dbReference type="GO" id="GO:0055085">
    <property type="term" value="P:transmembrane transport"/>
    <property type="evidence" value="ECO:0007669"/>
    <property type="project" value="InterPro"/>
</dbReference>
<evidence type="ECO:0000259" key="8">
    <source>
        <dbReference type="PROSITE" id="PS50928"/>
    </source>
</evidence>
<evidence type="ECO:0000313" key="10">
    <source>
        <dbReference type="Proteomes" id="UP000238083"/>
    </source>
</evidence>
<keyword evidence="6 7" id="KW-0472">Membrane</keyword>
<dbReference type="RefSeq" id="WP_106207839.1">
    <property type="nucleotide sequence ID" value="NZ_PVZF01000002.1"/>
</dbReference>
<name>A0A2T0R7T3_9ACTN</name>
<feature type="transmembrane region" description="Helical" evidence="7">
    <location>
        <begin position="128"/>
        <end position="147"/>
    </location>
</feature>
<keyword evidence="5 7" id="KW-1133">Transmembrane helix</keyword>
<keyword evidence="3" id="KW-1003">Cell membrane</keyword>
<evidence type="ECO:0000256" key="6">
    <source>
        <dbReference type="ARBA" id="ARBA00023136"/>
    </source>
</evidence>
<dbReference type="EMBL" id="PVZF01000002">
    <property type="protein sequence ID" value="PRY17226.1"/>
    <property type="molecule type" value="Genomic_DNA"/>
</dbReference>
<feature type="transmembrane region" description="Helical" evidence="7">
    <location>
        <begin position="225"/>
        <end position="250"/>
    </location>
</feature>
<evidence type="ECO:0000256" key="2">
    <source>
        <dbReference type="ARBA" id="ARBA00022448"/>
    </source>
</evidence>
<dbReference type="InterPro" id="IPR000515">
    <property type="entry name" value="MetI-like"/>
</dbReference>
<dbReference type="OrthoDB" id="5140822at2"/>
<dbReference type="SUPFAM" id="SSF161098">
    <property type="entry name" value="MetI-like"/>
    <property type="match status" value="1"/>
</dbReference>
<dbReference type="InterPro" id="IPR035906">
    <property type="entry name" value="MetI-like_sf"/>
</dbReference>
<organism evidence="9 10">
    <name type="scientific">Kineococcus rhizosphaerae</name>
    <dbReference type="NCBI Taxonomy" id="559628"/>
    <lineage>
        <taxon>Bacteria</taxon>
        <taxon>Bacillati</taxon>
        <taxon>Actinomycetota</taxon>
        <taxon>Actinomycetes</taxon>
        <taxon>Kineosporiales</taxon>
        <taxon>Kineosporiaceae</taxon>
        <taxon>Kineococcus</taxon>
    </lineage>
</organism>
<keyword evidence="4 7" id="KW-0812">Transmembrane</keyword>
<dbReference type="Pfam" id="PF00528">
    <property type="entry name" value="BPD_transp_1"/>
    <property type="match status" value="1"/>
</dbReference>
<dbReference type="AlphaFoldDB" id="A0A2T0R7T3"/>
<feature type="transmembrane region" description="Helical" evidence="7">
    <location>
        <begin position="71"/>
        <end position="91"/>
    </location>
</feature>
<evidence type="ECO:0000256" key="5">
    <source>
        <dbReference type="ARBA" id="ARBA00022989"/>
    </source>
</evidence>
<evidence type="ECO:0000313" key="9">
    <source>
        <dbReference type="EMBL" id="PRY17226.1"/>
    </source>
</evidence>
<feature type="transmembrane region" description="Helical" evidence="7">
    <location>
        <begin position="103"/>
        <end position="122"/>
    </location>
</feature>
<proteinExistence type="inferred from homology"/>
<evidence type="ECO:0000256" key="1">
    <source>
        <dbReference type="ARBA" id="ARBA00004651"/>
    </source>
</evidence>
<gene>
    <name evidence="9" type="ORF">CLV37_102185</name>
</gene>
<dbReference type="PANTHER" id="PTHR30151">
    <property type="entry name" value="ALKANE SULFONATE ABC TRANSPORTER-RELATED, MEMBRANE SUBUNIT"/>
    <property type="match status" value="1"/>
</dbReference>
<dbReference type="Proteomes" id="UP000238083">
    <property type="component" value="Unassembled WGS sequence"/>
</dbReference>
<protein>
    <submittedName>
        <fullName evidence="9">ABC-type nitrate/sulfonate/bicarbonate transport system permease component</fullName>
    </submittedName>
</protein>
<dbReference type="PANTHER" id="PTHR30151:SF20">
    <property type="entry name" value="ABC TRANSPORTER PERMEASE PROTEIN HI_0355-RELATED"/>
    <property type="match status" value="1"/>
</dbReference>
<comment type="subcellular location">
    <subcellularLocation>
        <location evidence="1 7">Cell membrane</location>
        <topology evidence="1 7">Multi-pass membrane protein</topology>
    </subcellularLocation>
</comment>
<feature type="transmembrane region" description="Helical" evidence="7">
    <location>
        <begin position="12"/>
        <end position="35"/>
    </location>
</feature>